<reference evidence="2" key="1">
    <citation type="submission" date="2018-10" db="EMBL/GenBank/DDBJ databases">
        <title>Effector identification in a new, highly contiguous assembly of the strawberry crown rot pathogen Phytophthora cactorum.</title>
        <authorList>
            <person name="Armitage A.D."/>
            <person name="Nellist C.F."/>
            <person name="Bates H."/>
            <person name="Vickerstaff R.J."/>
            <person name="Harrison R.J."/>
        </authorList>
    </citation>
    <scope>NUCLEOTIDE SEQUENCE</scope>
    <source>
        <strain evidence="1">4040</strain>
        <strain evidence="2">P415</strain>
    </source>
</reference>
<evidence type="ECO:0000313" key="3">
    <source>
        <dbReference type="Proteomes" id="UP000697107"/>
    </source>
</evidence>
<organism evidence="2 3">
    <name type="scientific">Phytophthora cactorum</name>
    <dbReference type="NCBI Taxonomy" id="29920"/>
    <lineage>
        <taxon>Eukaryota</taxon>
        <taxon>Sar</taxon>
        <taxon>Stramenopiles</taxon>
        <taxon>Oomycota</taxon>
        <taxon>Peronosporomycetes</taxon>
        <taxon>Peronosporales</taxon>
        <taxon>Peronosporaceae</taxon>
        <taxon>Phytophthora</taxon>
    </lineage>
</organism>
<gene>
    <name evidence="1" type="ORF">PC117_g18538</name>
    <name evidence="2" type="ORF">PC118_g22797</name>
</gene>
<sequence>MHAAHPWGASKDRKVLFRLVLEKANELERQHQRL</sequence>
<name>A0A8T1K9L1_9STRA</name>
<dbReference type="EMBL" id="RCML01001895">
    <property type="protein sequence ID" value="KAG2959868.1"/>
    <property type="molecule type" value="Genomic_DNA"/>
</dbReference>
<evidence type="ECO:0000313" key="1">
    <source>
        <dbReference type="EMBL" id="KAG2913560.1"/>
    </source>
</evidence>
<dbReference type="Proteomes" id="UP000736787">
    <property type="component" value="Unassembled WGS sequence"/>
</dbReference>
<accession>A0A8T1K9L1</accession>
<comment type="caution">
    <text evidence="2">The sequence shown here is derived from an EMBL/GenBank/DDBJ whole genome shotgun (WGS) entry which is preliminary data.</text>
</comment>
<protein>
    <submittedName>
        <fullName evidence="2">Uncharacterized protein</fullName>
    </submittedName>
</protein>
<evidence type="ECO:0000313" key="2">
    <source>
        <dbReference type="EMBL" id="KAG2959868.1"/>
    </source>
</evidence>
<dbReference type="Proteomes" id="UP000697107">
    <property type="component" value="Unassembled WGS sequence"/>
</dbReference>
<dbReference type="AlphaFoldDB" id="A0A8T1K9L1"/>
<proteinExistence type="predicted"/>
<dbReference type="EMBL" id="RCMK01000753">
    <property type="protein sequence ID" value="KAG2913560.1"/>
    <property type="molecule type" value="Genomic_DNA"/>
</dbReference>